<dbReference type="RefSeq" id="WP_054211238.1">
    <property type="nucleotide sequence ID" value="NZ_LGSZ01000059.1"/>
</dbReference>
<dbReference type="PATRIC" id="fig|1526658.3.peg.2512"/>
<keyword evidence="4" id="KW-0408">Iron</keyword>
<evidence type="ECO:0000313" key="7">
    <source>
        <dbReference type="Proteomes" id="UP000037822"/>
    </source>
</evidence>
<dbReference type="AlphaFoldDB" id="A0A0N1F1F7"/>
<keyword evidence="3" id="KW-0574">Periplasm</keyword>
<feature type="signal peptide" evidence="5">
    <location>
        <begin position="1"/>
        <end position="23"/>
    </location>
</feature>
<name>A0A0N1F1F7_9HYPH</name>
<feature type="binding site" evidence="4">
    <location>
        <position position="219"/>
    </location>
    <ligand>
        <name>Fe cation</name>
        <dbReference type="ChEBI" id="CHEBI:24875"/>
    </ligand>
</feature>
<dbReference type="GO" id="GO:0030288">
    <property type="term" value="C:outer membrane-bounded periplasmic space"/>
    <property type="evidence" value="ECO:0007669"/>
    <property type="project" value="TreeGrafter"/>
</dbReference>
<dbReference type="PIRSF" id="PIRSF002825">
    <property type="entry name" value="CfbpA"/>
    <property type="match status" value="1"/>
</dbReference>
<accession>A0A0N1F1F7</accession>
<dbReference type="InterPro" id="IPR006059">
    <property type="entry name" value="SBP"/>
</dbReference>
<dbReference type="PANTHER" id="PTHR30006:SF15">
    <property type="entry name" value="IRON-UTILIZATION PERIPLASMIC PROTEIN"/>
    <property type="match status" value="1"/>
</dbReference>
<proteinExistence type="inferred from homology"/>
<keyword evidence="4" id="KW-0479">Metal-binding</keyword>
<dbReference type="Pfam" id="PF01547">
    <property type="entry name" value="SBP_bac_1"/>
    <property type="match status" value="1"/>
</dbReference>
<dbReference type="EMBL" id="LGSZ01000059">
    <property type="protein sequence ID" value="KPH77506.1"/>
    <property type="molecule type" value="Genomic_DNA"/>
</dbReference>
<dbReference type="OrthoDB" id="9769567at2"/>
<comment type="caution">
    <text evidence="6">The sequence shown here is derived from an EMBL/GenBank/DDBJ whole genome shotgun (WGS) entry which is preliminary data.</text>
</comment>
<comment type="similarity">
    <text evidence="1">Belongs to the bacterial solute-binding protein 1 family.</text>
</comment>
<evidence type="ECO:0000256" key="4">
    <source>
        <dbReference type="PIRSR" id="PIRSR002825-1"/>
    </source>
</evidence>
<dbReference type="Proteomes" id="UP000037822">
    <property type="component" value="Unassembled WGS sequence"/>
</dbReference>
<dbReference type="PANTHER" id="PTHR30006">
    <property type="entry name" value="THIAMINE-BINDING PERIPLASMIC PROTEIN-RELATED"/>
    <property type="match status" value="1"/>
</dbReference>
<sequence>MIHATRLSTVALACCLLAAPALAQSVNLYTTREPALLNSVLDAFTKETGVKVNAVFLKDGLQERIKAEGANSPADVMLVVDVGEINAAVDAGVTQPIKSAVVDKVVPAQLRGPGDNWVTLTKRARIVVVSKERVGQDAITYEDLADPKWKGKFCIRAGQHPYNNAFFAAYLTRHGAEKTEAYLKALKANLARKPGGGDRDVARDILSGQCDIALINTYYIGLMSVAKNEQKGWYDAIKPLKTTFAGGGTHVNVSAAAIAKNAPNKDNAVKLVEYMLSEKAQALYADGNFEFPVNQDVKESAAVKLLGTITPDTTPLGDVARNRKAAADLVDKVGFDN</sequence>
<feature type="chain" id="PRO_5005870872" evidence="5">
    <location>
        <begin position="24"/>
        <end position="337"/>
    </location>
</feature>
<reference evidence="6 7" key="1">
    <citation type="submission" date="2015-07" db="EMBL/GenBank/DDBJ databases">
        <title>Whole genome sequencing of Bosea vaviloviae isolated from cave pool.</title>
        <authorList>
            <person name="Tan N.E.H."/>
            <person name="Lee Y.P."/>
            <person name="Gan H.M."/>
            <person name="Barton H."/>
            <person name="Savka M.A."/>
        </authorList>
    </citation>
    <scope>NUCLEOTIDE SEQUENCE [LARGE SCALE GENOMIC DNA]</scope>
    <source>
        <strain evidence="6 7">SD260</strain>
    </source>
</reference>
<keyword evidence="2 5" id="KW-0732">Signal</keyword>
<dbReference type="Gene3D" id="3.40.190.10">
    <property type="entry name" value="Periplasmic binding protein-like II"/>
    <property type="match status" value="2"/>
</dbReference>
<evidence type="ECO:0000313" key="6">
    <source>
        <dbReference type="EMBL" id="KPH77506.1"/>
    </source>
</evidence>
<keyword evidence="7" id="KW-1185">Reference proteome</keyword>
<dbReference type="SUPFAM" id="SSF53850">
    <property type="entry name" value="Periplasmic binding protein-like II"/>
    <property type="match status" value="1"/>
</dbReference>
<evidence type="ECO:0000256" key="5">
    <source>
        <dbReference type="SAM" id="SignalP"/>
    </source>
</evidence>
<gene>
    <name evidence="6" type="ORF">AE618_22165</name>
</gene>
<evidence type="ECO:0000256" key="3">
    <source>
        <dbReference type="ARBA" id="ARBA00022764"/>
    </source>
</evidence>
<organism evidence="6 7">
    <name type="scientific">Bosea vaviloviae</name>
    <dbReference type="NCBI Taxonomy" id="1526658"/>
    <lineage>
        <taxon>Bacteria</taxon>
        <taxon>Pseudomonadati</taxon>
        <taxon>Pseudomonadota</taxon>
        <taxon>Alphaproteobacteria</taxon>
        <taxon>Hyphomicrobiales</taxon>
        <taxon>Boseaceae</taxon>
        <taxon>Bosea</taxon>
    </lineage>
</organism>
<dbReference type="InterPro" id="IPR026045">
    <property type="entry name" value="Ferric-bd"/>
</dbReference>
<feature type="binding site" evidence="4">
    <location>
        <position position="218"/>
    </location>
    <ligand>
        <name>Fe cation</name>
        <dbReference type="ChEBI" id="CHEBI:24875"/>
    </ligand>
</feature>
<evidence type="ECO:0000256" key="1">
    <source>
        <dbReference type="ARBA" id="ARBA00008520"/>
    </source>
</evidence>
<evidence type="ECO:0000256" key="2">
    <source>
        <dbReference type="ARBA" id="ARBA00022729"/>
    </source>
</evidence>
<protein>
    <submittedName>
        <fullName evidence="6">Iron ABC transporter substrate-binding protein</fullName>
    </submittedName>
</protein>
<dbReference type="GO" id="GO:0046872">
    <property type="term" value="F:metal ion binding"/>
    <property type="evidence" value="ECO:0007669"/>
    <property type="project" value="UniProtKB-KW"/>
</dbReference>